<protein>
    <submittedName>
        <fullName evidence="3">Tripartite tricarboxylate transporter TctB family protein</fullName>
    </submittedName>
</protein>
<evidence type="ECO:0000259" key="2">
    <source>
        <dbReference type="Pfam" id="PF07331"/>
    </source>
</evidence>
<feature type="transmembrane region" description="Helical" evidence="1">
    <location>
        <begin position="42"/>
        <end position="59"/>
    </location>
</feature>
<dbReference type="RefSeq" id="WP_258731600.1">
    <property type="nucleotide sequence ID" value="NZ_JANTHZ010000002.1"/>
</dbReference>
<dbReference type="AlphaFoldDB" id="A0A9X2PCY4"/>
<evidence type="ECO:0000313" key="4">
    <source>
        <dbReference type="Proteomes" id="UP001151088"/>
    </source>
</evidence>
<evidence type="ECO:0000313" key="3">
    <source>
        <dbReference type="EMBL" id="MCS0494581.1"/>
    </source>
</evidence>
<name>A0A9X2PCY4_9HYPH</name>
<dbReference type="Proteomes" id="UP001151088">
    <property type="component" value="Unassembled WGS sequence"/>
</dbReference>
<feature type="domain" description="DUF1468" evidence="2">
    <location>
        <begin position="50"/>
        <end position="162"/>
    </location>
</feature>
<organism evidence="3 4">
    <name type="scientific">Ancylobacter mangrovi</name>
    <dbReference type="NCBI Taxonomy" id="2972472"/>
    <lineage>
        <taxon>Bacteria</taxon>
        <taxon>Pseudomonadati</taxon>
        <taxon>Pseudomonadota</taxon>
        <taxon>Alphaproteobacteria</taxon>
        <taxon>Hyphomicrobiales</taxon>
        <taxon>Xanthobacteraceae</taxon>
        <taxon>Ancylobacter</taxon>
    </lineage>
</organism>
<dbReference type="EMBL" id="JANTHZ010000002">
    <property type="protein sequence ID" value="MCS0494581.1"/>
    <property type="molecule type" value="Genomic_DNA"/>
</dbReference>
<sequence length="166" mass="18112">MRIGRHTYVIEYGHLALITLIAGLVFWYLLDARSVSLSVNNLLLVEPVSLFTLALYAFIVPQCFHRVDEAEAAAIASDQDPLSPTAAPDYSDLIKMGALSVALGLMVFLLETIGFDIAVFLFSAAAMVVCGERRPLRVLVFSLAVTAVAIYGFRAMIPYPMPTTLL</sequence>
<keyword evidence="1" id="KW-0472">Membrane</keyword>
<keyword evidence="1" id="KW-1133">Transmembrane helix</keyword>
<dbReference type="Pfam" id="PF07331">
    <property type="entry name" value="TctB"/>
    <property type="match status" value="1"/>
</dbReference>
<comment type="caution">
    <text evidence="3">The sequence shown here is derived from an EMBL/GenBank/DDBJ whole genome shotgun (WGS) entry which is preliminary data.</text>
</comment>
<keyword evidence="1" id="KW-0812">Transmembrane</keyword>
<feature type="transmembrane region" description="Helical" evidence="1">
    <location>
        <begin position="98"/>
        <end position="126"/>
    </location>
</feature>
<dbReference type="InterPro" id="IPR009936">
    <property type="entry name" value="DUF1468"/>
</dbReference>
<reference evidence="3" key="1">
    <citation type="submission" date="2022-08" db="EMBL/GenBank/DDBJ databases">
        <authorList>
            <person name="Li F."/>
        </authorList>
    </citation>
    <scope>NUCLEOTIDE SEQUENCE</scope>
    <source>
        <strain evidence="3">MQZ15Z-1</strain>
    </source>
</reference>
<proteinExistence type="predicted"/>
<evidence type="ECO:0000256" key="1">
    <source>
        <dbReference type="SAM" id="Phobius"/>
    </source>
</evidence>
<keyword evidence="4" id="KW-1185">Reference proteome</keyword>
<accession>A0A9X2PCY4</accession>
<feature type="transmembrane region" description="Helical" evidence="1">
    <location>
        <begin position="12"/>
        <end position="30"/>
    </location>
</feature>
<gene>
    <name evidence="3" type="ORF">NVS89_05685</name>
</gene>
<feature type="transmembrane region" description="Helical" evidence="1">
    <location>
        <begin position="138"/>
        <end position="157"/>
    </location>
</feature>